<feature type="region of interest" description="Disordered" evidence="1">
    <location>
        <begin position="100"/>
        <end position="119"/>
    </location>
</feature>
<protein>
    <submittedName>
        <fullName evidence="2">Uncharacterized protein</fullName>
    </submittedName>
</protein>
<dbReference type="EMBL" id="BKCJ010003916">
    <property type="protein sequence ID" value="GEU57935.1"/>
    <property type="molecule type" value="Genomic_DNA"/>
</dbReference>
<gene>
    <name evidence="2" type="ORF">Tci_029913</name>
</gene>
<evidence type="ECO:0000256" key="1">
    <source>
        <dbReference type="SAM" id="MobiDB-lite"/>
    </source>
</evidence>
<reference evidence="2" key="1">
    <citation type="journal article" date="2019" name="Sci. Rep.">
        <title>Draft genome of Tanacetum cinerariifolium, the natural source of mosquito coil.</title>
        <authorList>
            <person name="Yamashiro T."/>
            <person name="Shiraishi A."/>
            <person name="Satake H."/>
            <person name="Nakayama K."/>
        </authorList>
    </citation>
    <scope>NUCLEOTIDE SEQUENCE</scope>
</reference>
<organism evidence="2">
    <name type="scientific">Tanacetum cinerariifolium</name>
    <name type="common">Dalmatian daisy</name>
    <name type="synonym">Chrysanthemum cinerariifolium</name>
    <dbReference type="NCBI Taxonomy" id="118510"/>
    <lineage>
        <taxon>Eukaryota</taxon>
        <taxon>Viridiplantae</taxon>
        <taxon>Streptophyta</taxon>
        <taxon>Embryophyta</taxon>
        <taxon>Tracheophyta</taxon>
        <taxon>Spermatophyta</taxon>
        <taxon>Magnoliopsida</taxon>
        <taxon>eudicotyledons</taxon>
        <taxon>Gunneridae</taxon>
        <taxon>Pentapetalae</taxon>
        <taxon>asterids</taxon>
        <taxon>campanulids</taxon>
        <taxon>Asterales</taxon>
        <taxon>Asteraceae</taxon>
        <taxon>Asteroideae</taxon>
        <taxon>Anthemideae</taxon>
        <taxon>Anthemidinae</taxon>
        <taxon>Tanacetum</taxon>
    </lineage>
</organism>
<proteinExistence type="predicted"/>
<dbReference type="InterPro" id="IPR036785">
    <property type="entry name" value="YkyA-like_sf"/>
</dbReference>
<feature type="region of interest" description="Disordered" evidence="1">
    <location>
        <begin position="1"/>
        <end position="79"/>
    </location>
</feature>
<dbReference type="AlphaFoldDB" id="A0A6L2LCI9"/>
<comment type="caution">
    <text evidence="2">The sequence shown here is derived from an EMBL/GenBank/DDBJ whole genome shotgun (WGS) entry which is preliminary data.</text>
</comment>
<feature type="compositionally biased region" description="Polar residues" evidence="1">
    <location>
        <begin position="1"/>
        <end position="13"/>
    </location>
</feature>
<feature type="compositionally biased region" description="Low complexity" evidence="1">
    <location>
        <begin position="43"/>
        <end position="79"/>
    </location>
</feature>
<accession>A0A6L2LCI9</accession>
<sequence>MSVKTPTYVNLESSSEEHQNEKTSSPPFRKKSLSPPHAPSKFTSSMSTHYTSSSSPSPSNLSPSPRVSRPPLGFLHLPPGFEQQLPPQPLFVNIKNNASQLKNTQHPPPNRGKQDFPNPSNNIFDFVHLNDMPHLHNMFFQFDYKFLNEGVSNHSAINRSWQLLSQCMQQQSNVLLRFEVLSEDYVDLNHAHESCKEMKACCKECKKEMGKLRTVYDYNVSAYDQLLKDYDGALNTKKGLNKRVKVLKEDKKELEDVNVK</sequence>
<name>A0A6L2LCI9_TANCI</name>
<dbReference type="SUPFAM" id="SSF140423">
    <property type="entry name" value="MW0975(SA0943)-like"/>
    <property type="match status" value="1"/>
</dbReference>
<evidence type="ECO:0000313" key="2">
    <source>
        <dbReference type="EMBL" id="GEU57935.1"/>
    </source>
</evidence>